<organism evidence="2 3">
    <name type="scientific">Streptomyces chisholmiae</name>
    <dbReference type="NCBI Taxonomy" id="3075540"/>
    <lineage>
        <taxon>Bacteria</taxon>
        <taxon>Bacillati</taxon>
        <taxon>Actinomycetota</taxon>
        <taxon>Actinomycetes</taxon>
        <taxon>Kitasatosporales</taxon>
        <taxon>Streptomycetaceae</taxon>
        <taxon>Streptomyces</taxon>
    </lineage>
</organism>
<sequence length="122" mass="12654">MRIAIGDVVRVRSDQVLGTVVSVTNTGSGAVLHLHTNGQGSRMVSPRAVEHVARGREPMGTGRAVVTLVLIVIAVVIGVVNGSKIHGLGAEPLMSVFVAVATFVAIGGFLVNLVNRPRAVRV</sequence>
<feature type="transmembrane region" description="Helical" evidence="1">
    <location>
        <begin position="64"/>
        <end position="81"/>
    </location>
</feature>
<evidence type="ECO:0000313" key="2">
    <source>
        <dbReference type="EMBL" id="MDT0265567.1"/>
    </source>
</evidence>
<protein>
    <submittedName>
        <fullName evidence="2">Uncharacterized protein</fullName>
    </submittedName>
</protein>
<dbReference type="RefSeq" id="WP_311664998.1">
    <property type="nucleotide sequence ID" value="NZ_JAVREO010000002.1"/>
</dbReference>
<comment type="caution">
    <text evidence="2">The sequence shown here is derived from an EMBL/GenBank/DDBJ whole genome shotgun (WGS) entry which is preliminary data.</text>
</comment>
<evidence type="ECO:0000256" key="1">
    <source>
        <dbReference type="SAM" id="Phobius"/>
    </source>
</evidence>
<accession>A0ABU2JKX8</accession>
<keyword evidence="1" id="KW-0472">Membrane</keyword>
<keyword evidence="1" id="KW-1133">Transmembrane helix</keyword>
<evidence type="ECO:0000313" key="3">
    <source>
        <dbReference type="Proteomes" id="UP001183410"/>
    </source>
</evidence>
<keyword evidence="3" id="KW-1185">Reference proteome</keyword>
<dbReference type="EMBL" id="JAVREO010000002">
    <property type="protein sequence ID" value="MDT0265567.1"/>
    <property type="molecule type" value="Genomic_DNA"/>
</dbReference>
<proteinExistence type="predicted"/>
<gene>
    <name evidence="2" type="ORF">RM844_04595</name>
</gene>
<dbReference type="Proteomes" id="UP001183410">
    <property type="component" value="Unassembled WGS sequence"/>
</dbReference>
<name>A0ABU2JKX8_9ACTN</name>
<reference evidence="3" key="1">
    <citation type="submission" date="2023-07" db="EMBL/GenBank/DDBJ databases">
        <title>30 novel species of actinomycetes from the DSMZ collection.</title>
        <authorList>
            <person name="Nouioui I."/>
        </authorList>
    </citation>
    <scope>NUCLEOTIDE SEQUENCE [LARGE SCALE GENOMIC DNA]</scope>
    <source>
        <strain evidence="3">DSM 44915</strain>
    </source>
</reference>
<feature type="transmembrane region" description="Helical" evidence="1">
    <location>
        <begin position="93"/>
        <end position="114"/>
    </location>
</feature>
<keyword evidence="1" id="KW-0812">Transmembrane</keyword>